<dbReference type="InterPro" id="IPR046348">
    <property type="entry name" value="SIS_dom_sf"/>
</dbReference>
<sequence length="194" mass="21715">MIQDSIKYKEIHDKMIKDILLLPGYVSQALLLKKQIEDLSSIVSQQKSLIILGRKTQYATARETALKIKELSYIHSEGLMAGELKHGPLALIDEKAFVIFIATEDDDDKVFSACVSSLQQIRARGAKILVVANKEQSNLFGELADYLVLVPKASQWVQMIINIVPMQLLSYFVACKRGLNVDRPRNLAKSVTVV</sequence>
<protein>
    <submittedName>
        <fullName evidence="2">Putative sugar isomerase domain containing protein</fullName>
    </submittedName>
</protein>
<organism evidence="2">
    <name type="scientific">Histomonas meleagridis</name>
    <name type="common">Parasitic protozoan</name>
    <dbReference type="NCBI Taxonomy" id="135588"/>
    <lineage>
        <taxon>Eukaryota</taxon>
        <taxon>Metamonada</taxon>
        <taxon>Parabasalia</taxon>
        <taxon>Tritrichomonadida</taxon>
        <taxon>Dientamoebidae</taxon>
        <taxon>Histomonas</taxon>
    </lineage>
</organism>
<dbReference type="CDD" id="cd05009">
    <property type="entry name" value="SIS_GlmS_GlmD_2"/>
    <property type="match status" value="1"/>
</dbReference>
<dbReference type="PANTHER" id="PTHR10937">
    <property type="entry name" value="GLUCOSAMINE--FRUCTOSE-6-PHOSPHATE AMINOTRANSFERASE, ISOMERIZING"/>
    <property type="match status" value="1"/>
</dbReference>
<evidence type="ECO:0000259" key="1">
    <source>
        <dbReference type="PROSITE" id="PS51464"/>
    </source>
</evidence>
<dbReference type="GO" id="GO:0006002">
    <property type="term" value="P:fructose 6-phosphate metabolic process"/>
    <property type="evidence" value="ECO:0007669"/>
    <property type="project" value="TreeGrafter"/>
</dbReference>
<keyword evidence="2" id="KW-0413">Isomerase</keyword>
<feature type="non-terminal residue" evidence="2">
    <location>
        <position position="1"/>
    </location>
</feature>
<dbReference type="GO" id="GO:0016853">
    <property type="term" value="F:isomerase activity"/>
    <property type="evidence" value="ECO:0007669"/>
    <property type="project" value="UniProtKB-KW"/>
</dbReference>
<dbReference type="VEuPathDB" id="TrichDB:GO595_006479"/>
<dbReference type="InterPro" id="IPR001347">
    <property type="entry name" value="SIS_dom"/>
</dbReference>
<dbReference type="InterPro" id="IPR035490">
    <property type="entry name" value="GlmS/FrlB_SIS"/>
</dbReference>
<dbReference type="EMBL" id="FM200082">
    <property type="protein sequence ID" value="CAQ86693.1"/>
    <property type="molecule type" value="mRNA"/>
</dbReference>
<accession>B9W436</accession>
<dbReference type="AlphaFoldDB" id="B9W436"/>
<dbReference type="Pfam" id="PF01380">
    <property type="entry name" value="SIS"/>
    <property type="match status" value="1"/>
</dbReference>
<dbReference type="VEuPathDB" id="TrichDB:GPJ56_003655"/>
<dbReference type="Gene3D" id="3.40.50.10490">
    <property type="entry name" value="Glucose-6-phosphate isomerase like protein, domain 1"/>
    <property type="match status" value="2"/>
</dbReference>
<dbReference type="GO" id="GO:0097367">
    <property type="term" value="F:carbohydrate derivative binding"/>
    <property type="evidence" value="ECO:0007669"/>
    <property type="project" value="InterPro"/>
</dbReference>
<dbReference type="GO" id="GO:0046349">
    <property type="term" value="P:amino sugar biosynthetic process"/>
    <property type="evidence" value="ECO:0007669"/>
    <property type="project" value="UniProtKB-ARBA"/>
</dbReference>
<dbReference type="SUPFAM" id="SSF53697">
    <property type="entry name" value="SIS domain"/>
    <property type="match status" value="1"/>
</dbReference>
<evidence type="ECO:0000313" key="2">
    <source>
        <dbReference type="EMBL" id="CAQ86693.1"/>
    </source>
</evidence>
<feature type="non-terminal residue" evidence="2">
    <location>
        <position position="194"/>
    </location>
</feature>
<proteinExistence type="evidence at transcript level"/>
<reference evidence="2" key="1">
    <citation type="journal article" date="2009" name="Parasitology">
        <title>Identification and molecular characterization of numerous Histomonas meleagridis proteins using a cDNA library.</title>
        <authorList>
            <person name="Bilic I."/>
            <person name="Leberl M."/>
            <person name="Hess M."/>
        </authorList>
    </citation>
    <scope>NUCLEOTIDE SEQUENCE</scope>
</reference>
<feature type="domain" description="SIS" evidence="1">
    <location>
        <begin position="39"/>
        <end position="184"/>
    </location>
</feature>
<name>B9W436_HISME</name>
<dbReference type="FunFam" id="3.40.50.10490:FF:000002">
    <property type="entry name" value="Glutamine--fructose-6-phosphate aminotransferase [isomerizing]"/>
    <property type="match status" value="1"/>
</dbReference>
<gene>
    <name evidence="2" type="primary">TVAG_011780</name>
</gene>
<dbReference type="GO" id="GO:0006047">
    <property type="term" value="P:UDP-N-acetylglucosamine metabolic process"/>
    <property type="evidence" value="ECO:0007669"/>
    <property type="project" value="TreeGrafter"/>
</dbReference>
<dbReference type="PANTHER" id="PTHR10937:SF0">
    <property type="entry name" value="GLUTAMINE--FRUCTOSE-6-PHOSPHATE TRANSAMINASE (ISOMERIZING)"/>
    <property type="match status" value="1"/>
</dbReference>
<dbReference type="GO" id="GO:0004360">
    <property type="term" value="F:glutamine-fructose-6-phosphate transaminase (isomerizing) activity"/>
    <property type="evidence" value="ECO:0007669"/>
    <property type="project" value="UniProtKB-ARBA"/>
</dbReference>
<dbReference type="GO" id="GO:0006487">
    <property type="term" value="P:protein N-linked glycosylation"/>
    <property type="evidence" value="ECO:0007669"/>
    <property type="project" value="TreeGrafter"/>
</dbReference>
<dbReference type="PROSITE" id="PS51464">
    <property type="entry name" value="SIS"/>
    <property type="match status" value="1"/>
</dbReference>